<gene>
    <name evidence="1" type="ORF">UH38_22605</name>
</gene>
<name>A0A0D8ZQX5_9CYAN</name>
<dbReference type="RefSeq" id="WP_045056971.1">
    <property type="nucleotide sequence ID" value="NZ_CAWMDP010000036.1"/>
</dbReference>
<dbReference type="SUPFAM" id="SSF53300">
    <property type="entry name" value="vWA-like"/>
    <property type="match status" value="1"/>
</dbReference>
<dbReference type="EMBL" id="JYON01000037">
    <property type="protein sequence ID" value="KJH69626.1"/>
    <property type="molecule type" value="Genomic_DNA"/>
</dbReference>
<dbReference type="STRING" id="1618023.UH38_22605"/>
<sequence>MSNLTNPLEAILVQAAQLPESGALKKVSKRIDASGENSAILLDVSSSMNELVHGGERKIDVLRSVFHLRTKAANEIAIAFSSIAAIIPDFAFIPHPNGNTDLEQAIFLAATYKPRATLVISDGMPDCETKALNVAKRLTGVINCLFVGNEEDLSAIAFMNKLARLGCGTATVCDISKLDGEPKLNSAIALLLPPAS</sequence>
<evidence type="ECO:0008006" key="3">
    <source>
        <dbReference type="Google" id="ProtNLM"/>
    </source>
</evidence>
<protein>
    <recommendedName>
        <fullName evidence="3">VWFA domain-containing protein</fullName>
    </recommendedName>
</protein>
<reference evidence="1 2" key="1">
    <citation type="submission" date="2015-02" db="EMBL/GenBank/DDBJ databases">
        <title>Draft genome of a novel marine cyanobacterium (Chroococcales) isolated from South Atlantic Ocean.</title>
        <authorList>
            <person name="Rigonato J."/>
            <person name="Alvarenga D.O."/>
            <person name="Branco L.H."/>
            <person name="Varani A.M."/>
            <person name="Brandini F.P."/>
            <person name="Fiore M.F."/>
        </authorList>
    </citation>
    <scope>NUCLEOTIDE SEQUENCE [LARGE SCALE GENOMIC DNA]</scope>
    <source>
        <strain evidence="1 2">CENA595</strain>
    </source>
</reference>
<dbReference type="AlphaFoldDB" id="A0A0D8ZQX5"/>
<proteinExistence type="predicted"/>
<dbReference type="InterPro" id="IPR036465">
    <property type="entry name" value="vWFA_dom_sf"/>
</dbReference>
<comment type="caution">
    <text evidence="1">The sequence shown here is derived from an EMBL/GenBank/DDBJ whole genome shotgun (WGS) entry which is preliminary data.</text>
</comment>
<evidence type="ECO:0000313" key="1">
    <source>
        <dbReference type="EMBL" id="KJH69626.1"/>
    </source>
</evidence>
<accession>A0A0D8ZQX5</accession>
<dbReference type="Proteomes" id="UP000032452">
    <property type="component" value="Unassembled WGS sequence"/>
</dbReference>
<keyword evidence="2" id="KW-1185">Reference proteome</keyword>
<dbReference type="OrthoDB" id="581930at2"/>
<evidence type="ECO:0000313" key="2">
    <source>
        <dbReference type="Proteomes" id="UP000032452"/>
    </source>
</evidence>
<organism evidence="1 2">
    <name type="scientific">Aliterella atlantica CENA595</name>
    <dbReference type="NCBI Taxonomy" id="1618023"/>
    <lineage>
        <taxon>Bacteria</taxon>
        <taxon>Bacillati</taxon>
        <taxon>Cyanobacteriota</taxon>
        <taxon>Cyanophyceae</taxon>
        <taxon>Chroococcidiopsidales</taxon>
        <taxon>Aliterellaceae</taxon>
        <taxon>Aliterella</taxon>
    </lineage>
</organism>